<keyword evidence="6" id="KW-0995">Kinetochore</keyword>
<evidence type="ECO:0000256" key="1">
    <source>
        <dbReference type="ARBA" id="ARBA00004629"/>
    </source>
</evidence>
<feature type="compositionally biased region" description="Basic and acidic residues" evidence="10">
    <location>
        <begin position="356"/>
        <end position="365"/>
    </location>
</feature>
<feature type="region of interest" description="Disordered" evidence="10">
    <location>
        <begin position="266"/>
        <end position="290"/>
    </location>
</feature>
<comment type="caution">
    <text evidence="11">The sequence shown here is derived from an EMBL/GenBank/DDBJ whole genome shotgun (WGS) entry which is preliminary data.</text>
</comment>
<dbReference type="Proteomes" id="UP000033710">
    <property type="component" value="Unassembled WGS sequence"/>
</dbReference>
<comment type="subcellular location">
    <subcellularLocation>
        <location evidence="1">Chromosome</location>
        <location evidence="1">Centromere</location>
        <location evidence="1">Kinetochore</location>
    </subcellularLocation>
</comment>
<dbReference type="VEuPathDB" id="FungiDB:SPSK_09359"/>
<name>A0A0F2M8A6_SPOSC</name>
<organism evidence="11 12">
    <name type="scientific">Sporothrix schenckii 1099-18</name>
    <dbReference type="NCBI Taxonomy" id="1397361"/>
    <lineage>
        <taxon>Eukaryota</taxon>
        <taxon>Fungi</taxon>
        <taxon>Dikarya</taxon>
        <taxon>Ascomycota</taxon>
        <taxon>Pezizomycotina</taxon>
        <taxon>Sordariomycetes</taxon>
        <taxon>Sordariomycetidae</taxon>
        <taxon>Ophiostomatales</taxon>
        <taxon>Ophiostomataceae</taxon>
        <taxon>Sporothrix</taxon>
    </lineage>
</organism>
<protein>
    <submittedName>
        <fullName evidence="11">Kinetochore protein Mis12/MTW1</fullName>
    </submittedName>
</protein>
<feature type="region of interest" description="Disordered" evidence="10">
    <location>
        <begin position="310"/>
        <end position="382"/>
    </location>
</feature>
<evidence type="ECO:0000256" key="2">
    <source>
        <dbReference type="ARBA" id="ARBA00008643"/>
    </source>
</evidence>
<evidence type="ECO:0000256" key="4">
    <source>
        <dbReference type="ARBA" id="ARBA00022618"/>
    </source>
</evidence>
<feature type="compositionally biased region" description="Gly residues" evidence="10">
    <location>
        <begin position="276"/>
        <end position="285"/>
    </location>
</feature>
<dbReference type="PANTHER" id="PTHR14527:SF2">
    <property type="entry name" value="PROTEIN MIS12 HOMOLOG"/>
    <property type="match status" value="1"/>
</dbReference>
<evidence type="ECO:0000256" key="8">
    <source>
        <dbReference type="ARBA" id="ARBA00023306"/>
    </source>
</evidence>
<evidence type="ECO:0000256" key="9">
    <source>
        <dbReference type="ARBA" id="ARBA00023328"/>
    </source>
</evidence>
<dbReference type="RefSeq" id="XP_016588548.1">
    <property type="nucleotide sequence ID" value="XM_016735933.1"/>
</dbReference>
<dbReference type="Pfam" id="PF05859">
    <property type="entry name" value="Mis12"/>
    <property type="match status" value="1"/>
</dbReference>
<gene>
    <name evidence="11" type="ORF">SPSK_09359</name>
</gene>
<evidence type="ECO:0000313" key="12">
    <source>
        <dbReference type="Proteomes" id="UP000033710"/>
    </source>
</evidence>
<reference evidence="11 12" key="1">
    <citation type="journal article" date="2014" name="BMC Genomics">
        <title>Comparative genomics of the major fungal agents of human and animal Sporotrichosis: Sporothrix schenckii and Sporothrix brasiliensis.</title>
        <authorList>
            <person name="Teixeira M.M."/>
            <person name="de Almeida L.G."/>
            <person name="Kubitschek-Barreira P."/>
            <person name="Alves F.L."/>
            <person name="Kioshima E.S."/>
            <person name="Abadio A.K."/>
            <person name="Fernandes L."/>
            <person name="Derengowski L.S."/>
            <person name="Ferreira K.S."/>
            <person name="Souza R.C."/>
            <person name="Ruiz J.C."/>
            <person name="de Andrade N.C."/>
            <person name="Paes H.C."/>
            <person name="Nicola A.M."/>
            <person name="Albuquerque P."/>
            <person name="Gerber A.L."/>
            <person name="Martins V.P."/>
            <person name="Peconick L.D."/>
            <person name="Neto A.V."/>
            <person name="Chaucanez C.B."/>
            <person name="Silva P.A."/>
            <person name="Cunha O.L."/>
            <person name="de Oliveira F.F."/>
            <person name="dos Santos T.C."/>
            <person name="Barros A.L."/>
            <person name="Soares M.A."/>
            <person name="de Oliveira L.M."/>
            <person name="Marini M.M."/>
            <person name="Villalobos-Duno H."/>
            <person name="Cunha M.M."/>
            <person name="de Hoog S."/>
            <person name="da Silveira J.F."/>
            <person name="Henrissat B."/>
            <person name="Nino-Vega G.A."/>
            <person name="Cisalpino P.S."/>
            <person name="Mora-Montes H.M."/>
            <person name="Almeida S.R."/>
            <person name="Stajich J.E."/>
            <person name="Lopes-Bezerra L.M."/>
            <person name="Vasconcelos A.T."/>
            <person name="Felipe M.S."/>
        </authorList>
    </citation>
    <scope>NUCLEOTIDE SEQUENCE [LARGE SCALE GENOMIC DNA]</scope>
    <source>
        <strain evidence="11 12">1099-18</strain>
    </source>
</reference>
<dbReference type="GO" id="GO:0000444">
    <property type="term" value="C:MIS12/MIND type complex"/>
    <property type="evidence" value="ECO:0007669"/>
    <property type="project" value="TreeGrafter"/>
</dbReference>
<evidence type="ECO:0000256" key="7">
    <source>
        <dbReference type="ARBA" id="ARBA00023054"/>
    </source>
</evidence>
<keyword evidence="7" id="KW-0175">Coiled coil</keyword>
<feature type="compositionally biased region" description="Acidic residues" evidence="10">
    <location>
        <begin position="373"/>
        <end position="382"/>
    </location>
</feature>
<evidence type="ECO:0000256" key="5">
    <source>
        <dbReference type="ARBA" id="ARBA00022776"/>
    </source>
</evidence>
<keyword evidence="5" id="KW-0498">Mitosis</keyword>
<keyword evidence="9" id="KW-0137">Centromere</keyword>
<reference evidence="11 12" key="2">
    <citation type="journal article" date="2015" name="Eukaryot. Cell">
        <title>Asexual propagation of a virulent clone complex in a human and feline outbreak of sporotrichosis.</title>
        <authorList>
            <person name="Teixeira Mde M."/>
            <person name="Rodrigues A.M."/>
            <person name="Tsui C.K."/>
            <person name="de Almeida L.G."/>
            <person name="Van Diepeningen A.D."/>
            <person name="van den Ende B.G."/>
            <person name="Fernandes G.F."/>
            <person name="Kano R."/>
            <person name="Hamelin R.C."/>
            <person name="Lopes-Bezerra L.M."/>
            <person name="Vasconcelos A.T."/>
            <person name="de Hoog S."/>
            <person name="de Camargo Z.P."/>
            <person name="Felipe M.S."/>
        </authorList>
    </citation>
    <scope>NUCLEOTIDE SEQUENCE [LARGE SCALE GENOMIC DNA]</scope>
    <source>
        <strain evidence="11 12">1099-18</strain>
    </source>
</reference>
<dbReference type="GeneID" id="27671210"/>
<dbReference type="GO" id="GO:0005634">
    <property type="term" value="C:nucleus"/>
    <property type="evidence" value="ECO:0007669"/>
    <property type="project" value="InterPro"/>
</dbReference>
<feature type="compositionally biased region" description="Polar residues" evidence="10">
    <location>
        <begin position="324"/>
        <end position="333"/>
    </location>
</feature>
<evidence type="ECO:0000256" key="10">
    <source>
        <dbReference type="SAM" id="MobiDB-lite"/>
    </source>
</evidence>
<dbReference type="InterPro" id="IPR008685">
    <property type="entry name" value="Centromere_Mis12"/>
</dbReference>
<evidence type="ECO:0000313" key="11">
    <source>
        <dbReference type="EMBL" id="KJR85872.1"/>
    </source>
</evidence>
<dbReference type="EMBL" id="AXCR01000007">
    <property type="protein sequence ID" value="KJR85872.1"/>
    <property type="molecule type" value="Genomic_DNA"/>
</dbReference>
<dbReference type="GO" id="GO:0051301">
    <property type="term" value="P:cell division"/>
    <property type="evidence" value="ECO:0007669"/>
    <property type="project" value="UniProtKB-KW"/>
</dbReference>
<dbReference type="GO" id="GO:0051382">
    <property type="term" value="P:kinetochore assembly"/>
    <property type="evidence" value="ECO:0007669"/>
    <property type="project" value="TreeGrafter"/>
</dbReference>
<dbReference type="KEGG" id="ssck:SPSK_09359"/>
<accession>A0A0F2M8A6</accession>
<sequence>MASSATADTELLTEHFGYPPVSLLDDIINSVNILAERALNSVEQALLRQPPASLGFKPVAFQRGRGEAKLSPDELEAAAEDAHRHEVENGTHQLETLLCASIDRNFDKFELYTMRNILCVKPEDRDWMRLAHYEGLDFAAAEGAAGDGAADDASIAHLHRRLQASLKLGHLLDVEAQRNETMLARLRMLAGTERGPAADQEQGADPSFSASSGASLAFLLDRGPLTESDAAQPLTTTTAFALSQLPALRKLSSELRQKAPGLAAAVALDDEEEKTGGGGGGGGRAGDSKSWRRERLEYIEGSTRKHLERIRGLNLGRNGEMRSEQGSSSQANDGGNGGNNMTVEPEALTNILNILRENHGSRDAEAATGDTTQPEDDTMDES</sequence>
<evidence type="ECO:0000256" key="3">
    <source>
        <dbReference type="ARBA" id="ARBA00022454"/>
    </source>
</evidence>
<keyword evidence="3" id="KW-0158">Chromosome</keyword>
<dbReference type="GO" id="GO:0000070">
    <property type="term" value="P:mitotic sister chromatid segregation"/>
    <property type="evidence" value="ECO:0007669"/>
    <property type="project" value="TreeGrafter"/>
</dbReference>
<proteinExistence type="inferred from homology"/>
<keyword evidence="8" id="KW-0131">Cell cycle</keyword>
<keyword evidence="4" id="KW-0132">Cell division</keyword>
<dbReference type="AlphaFoldDB" id="A0A0F2M8A6"/>
<dbReference type="OrthoDB" id="1884855at2759"/>
<comment type="similarity">
    <text evidence="2">Belongs to the mis12 family.</text>
</comment>
<evidence type="ECO:0000256" key="6">
    <source>
        <dbReference type="ARBA" id="ARBA00022838"/>
    </source>
</evidence>
<dbReference type="PANTHER" id="PTHR14527">
    <property type="entry name" value="PROTEIN MIS12 HOMOLOG"/>
    <property type="match status" value="1"/>
</dbReference>